<name>A0ABN3KGZ4_9ACTN</name>
<evidence type="ECO:0000259" key="8">
    <source>
        <dbReference type="SMART" id="SM00387"/>
    </source>
</evidence>
<accession>A0ABN3KGZ4</accession>
<dbReference type="InterPro" id="IPR036890">
    <property type="entry name" value="HATPase_C_sf"/>
</dbReference>
<dbReference type="Proteomes" id="UP001501638">
    <property type="component" value="Unassembled WGS sequence"/>
</dbReference>
<feature type="domain" description="Histidine kinase/HSP90-like ATPase" evidence="8">
    <location>
        <begin position="258"/>
        <end position="370"/>
    </location>
</feature>
<feature type="transmembrane region" description="Helical" evidence="7">
    <location>
        <begin position="41"/>
        <end position="62"/>
    </location>
</feature>
<evidence type="ECO:0000256" key="1">
    <source>
        <dbReference type="ARBA" id="ARBA00000085"/>
    </source>
</evidence>
<reference evidence="9 10" key="1">
    <citation type="journal article" date="2019" name="Int. J. Syst. Evol. Microbiol.">
        <title>The Global Catalogue of Microorganisms (GCM) 10K type strain sequencing project: providing services to taxonomists for standard genome sequencing and annotation.</title>
        <authorList>
            <consortium name="The Broad Institute Genomics Platform"/>
            <consortium name="The Broad Institute Genome Sequencing Center for Infectious Disease"/>
            <person name="Wu L."/>
            <person name="Ma J."/>
        </authorList>
    </citation>
    <scope>NUCLEOTIDE SEQUENCE [LARGE SCALE GENOMIC DNA]</scope>
    <source>
        <strain evidence="9 10">JCM 6305</strain>
    </source>
</reference>
<evidence type="ECO:0000256" key="2">
    <source>
        <dbReference type="ARBA" id="ARBA00012438"/>
    </source>
</evidence>
<proteinExistence type="predicted"/>
<feature type="compositionally biased region" description="Low complexity" evidence="6">
    <location>
        <begin position="376"/>
        <end position="396"/>
    </location>
</feature>
<keyword evidence="3" id="KW-0597">Phosphoprotein</keyword>
<dbReference type="EC" id="2.7.13.3" evidence="2"/>
<dbReference type="EMBL" id="BAAASZ010000031">
    <property type="protein sequence ID" value="GAA2456689.1"/>
    <property type="molecule type" value="Genomic_DNA"/>
</dbReference>
<keyword evidence="7" id="KW-1133">Transmembrane helix</keyword>
<evidence type="ECO:0000256" key="4">
    <source>
        <dbReference type="ARBA" id="ARBA00022679"/>
    </source>
</evidence>
<comment type="caution">
    <text evidence="9">The sequence shown here is derived from an EMBL/GenBank/DDBJ whole genome shotgun (WGS) entry which is preliminary data.</text>
</comment>
<keyword evidence="4" id="KW-0808">Transferase</keyword>
<evidence type="ECO:0000313" key="9">
    <source>
        <dbReference type="EMBL" id="GAA2456689.1"/>
    </source>
</evidence>
<keyword evidence="5" id="KW-0418">Kinase</keyword>
<dbReference type="InterPro" id="IPR003594">
    <property type="entry name" value="HATPase_dom"/>
</dbReference>
<dbReference type="SUPFAM" id="SSF55874">
    <property type="entry name" value="ATPase domain of HSP90 chaperone/DNA topoisomerase II/histidine kinase"/>
    <property type="match status" value="1"/>
</dbReference>
<keyword evidence="7" id="KW-0472">Membrane</keyword>
<dbReference type="PANTHER" id="PTHR45436">
    <property type="entry name" value="SENSOR HISTIDINE KINASE YKOH"/>
    <property type="match status" value="1"/>
</dbReference>
<evidence type="ECO:0000256" key="7">
    <source>
        <dbReference type="SAM" id="Phobius"/>
    </source>
</evidence>
<comment type="catalytic activity">
    <reaction evidence="1">
        <text>ATP + protein L-histidine = ADP + protein N-phospho-L-histidine.</text>
        <dbReference type="EC" id="2.7.13.3"/>
    </reaction>
</comment>
<feature type="region of interest" description="Disordered" evidence="6">
    <location>
        <begin position="376"/>
        <end position="453"/>
    </location>
</feature>
<protein>
    <recommendedName>
        <fullName evidence="2">histidine kinase</fullName>
        <ecNumber evidence="2">2.7.13.3</ecNumber>
    </recommendedName>
</protein>
<evidence type="ECO:0000256" key="3">
    <source>
        <dbReference type="ARBA" id="ARBA00022553"/>
    </source>
</evidence>
<dbReference type="Gene3D" id="3.30.565.10">
    <property type="entry name" value="Histidine kinase-like ATPase, C-terminal domain"/>
    <property type="match status" value="1"/>
</dbReference>
<keyword evidence="10" id="KW-1185">Reference proteome</keyword>
<dbReference type="SMART" id="SM00387">
    <property type="entry name" value="HATPase_c"/>
    <property type="match status" value="1"/>
</dbReference>
<dbReference type="PANTHER" id="PTHR45436:SF5">
    <property type="entry name" value="SENSOR HISTIDINE KINASE TRCS"/>
    <property type="match status" value="1"/>
</dbReference>
<dbReference type="InterPro" id="IPR050428">
    <property type="entry name" value="TCS_sensor_his_kinase"/>
</dbReference>
<evidence type="ECO:0000256" key="6">
    <source>
        <dbReference type="SAM" id="MobiDB-lite"/>
    </source>
</evidence>
<gene>
    <name evidence="9" type="ORF">GCM10010405_45890</name>
</gene>
<evidence type="ECO:0000256" key="5">
    <source>
        <dbReference type="ARBA" id="ARBA00022777"/>
    </source>
</evidence>
<sequence length="472" mass="50903">MSPPSPARAAVHPQWMTWLLALALATGVATAQVAAWRVWPPVAAGAVSLATVGLVLCLGRLWQRHSAAVRELERAKAEHAAEVEGVHARWQDWARGQADAMDKALSVWSDRLREVLDGQEPPEAQEYPGVDERVQEFLRKALQDVAETTADHQDAYEHALKTLAQRLQSGALRVQKEAAELVASRDLALVELGMRIDHQATHLSHLAQGVRILCGEWTGQQWRQTVPLTDVVRAASGRITEFRRVEVSGEPDMGVSPYAAEWLIHLVAELLANATTFSPPPASVGVQVELVQRGVVIQIDDRGLGMTESQLEKARRIVGGERVITLRELDDPQTGLAVVGRIAHQFGIEVGLDRSPYGGLRVVVLVPHDILEPVEPADAAPPVREETPAVSAEAPEPAAPSGPVPLRTAQQATSGLPKRRSRRASTAPDGAPTAVRHEIPETDPAQAGAFLAGFINAGRDVPATGTEPSERD</sequence>
<dbReference type="Pfam" id="PF02518">
    <property type="entry name" value="HATPase_c"/>
    <property type="match status" value="1"/>
</dbReference>
<organism evidence="9 10">
    <name type="scientific">Streptomyces macrosporus</name>
    <dbReference type="NCBI Taxonomy" id="44032"/>
    <lineage>
        <taxon>Bacteria</taxon>
        <taxon>Bacillati</taxon>
        <taxon>Actinomycetota</taxon>
        <taxon>Actinomycetes</taxon>
        <taxon>Kitasatosporales</taxon>
        <taxon>Streptomycetaceae</taxon>
        <taxon>Streptomyces</taxon>
    </lineage>
</organism>
<evidence type="ECO:0000313" key="10">
    <source>
        <dbReference type="Proteomes" id="UP001501638"/>
    </source>
</evidence>
<keyword evidence="7" id="KW-0812">Transmembrane</keyword>